<protein>
    <recommendedName>
        <fullName evidence="3">Small CPxCG-related zinc finger protein</fullName>
    </recommendedName>
</protein>
<gene>
    <name evidence="1" type="ORF">EAF64_14730</name>
</gene>
<evidence type="ECO:0008006" key="3">
    <source>
        <dbReference type="Google" id="ProtNLM"/>
    </source>
</evidence>
<keyword evidence="2" id="KW-1185">Reference proteome</keyword>
<evidence type="ECO:0000313" key="1">
    <source>
        <dbReference type="EMBL" id="RXK47890.1"/>
    </source>
</evidence>
<dbReference type="Proteomes" id="UP000289691">
    <property type="component" value="Unassembled WGS sequence"/>
</dbReference>
<organism evidence="1 2">
    <name type="scientific">Halorientalis pallida</name>
    <dbReference type="NCBI Taxonomy" id="2479928"/>
    <lineage>
        <taxon>Archaea</taxon>
        <taxon>Methanobacteriati</taxon>
        <taxon>Methanobacteriota</taxon>
        <taxon>Stenosarchaea group</taxon>
        <taxon>Halobacteria</taxon>
        <taxon>Halobacteriales</taxon>
        <taxon>Haloarculaceae</taxon>
        <taxon>Halorientalis</taxon>
    </lineage>
</organism>
<proteinExistence type="predicted"/>
<dbReference type="AlphaFoldDB" id="A0A498KZB4"/>
<dbReference type="EMBL" id="RDFA01000005">
    <property type="protein sequence ID" value="RXK47890.1"/>
    <property type="molecule type" value="Genomic_DNA"/>
</dbReference>
<comment type="caution">
    <text evidence="1">The sequence shown here is derived from an EMBL/GenBank/DDBJ whole genome shotgun (WGS) entry which is preliminary data.</text>
</comment>
<reference evidence="1 2" key="1">
    <citation type="submission" date="2019-01" db="EMBL/GenBank/DDBJ databases">
        <title>Halorientalis sp. F13-25 a new haloarchaeum isolated from hypersaline water.</title>
        <authorList>
            <person name="Ana D.-V."/>
            <person name="Cristina S.-P."/>
            <person name="Antonio V."/>
        </authorList>
    </citation>
    <scope>NUCLEOTIDE SEQUENCE [LARGE SCALE GENOMIC DNA]</scope>
    <source>
        <strain evidence="1 2">F13-25</strain>
    </source>
</reference>
<sequence>MRSTHHHPYRGETGVHPILTQLLPGGGSEVVVECRHCGTTVSSKAEECPDCGGSEICRYEIPE</sequence>
<accession>A0A498KZB4</accession>
<name>A0A498KZB4_9EURY</name>
<evidence type="ECO:0000313" key="2">
    <source>
        <dbReference type="Proteomes" id="UP000289691"/>
    </source>
</evidence>